<dbReference type="PRINTS" id="PR00463">
    <property type="entry name" value="EP450I"/>
</dbReference>
<dbReference type="InterPro" id="IPR050651">
    <property type="entry name" value="Plant_Cytochrome_P450_Monoox"/>
</dbReference>
<keyword evidence="2 7" id="KW-0349">Heme</keyword>
<dbReference type="Pfam" id="PF00067">
    <property type="entry name" value="p450"/>
    <property type="match status" value="1"/>
</dbReference>
<dbReference type="GO" id="GO:0004497">
    <property type="term" value="F:monooxygenase activity"/>
    <property type="evidence" value="ECO:0007669"/>
    <property type="project" value="UniProtKB-KW"/>
</dbReference>
<evidence type="ECO:0000256" key="3">
    <source>
        <dbReference type="ARBA" id="ARBA00022723"/>
    </source>
</evidence>
<dbReference type="Proteomes" id="UP001229421">
    <property type="component" value="Unassembled WGS sequence"/>
</dbReference>
<reference evidence="9" key="1">
    <citation type="journal article" date="2023" name="bioRxiv">
        <title>Improved chromosome-level genome assembly for marigold (Tagetes erecta).</title>
        <authorList>
            <person name="Jiang F."/>
            <person name="Yuan L."/>
            <person name="Wang S."/>
            <person name="Wang H."/>
            <person name="Xu D."/>
            <person name="Wang A."/>
            <person name="Fan W."/>
        </authorList>
    </citation>
    <scope>NUCLEOTIDE SEQUENCE</scope>
    <source>
        <strain evidence="9">WSJ</strain>
        <tissue evidence="9">Leaf</tissue>
    </source>
</reference>
<organism evidence="9 10">
    <name type="scientific">Tagetes erecta</name>
    <name type="common">African marigold</name>
    <dbReference type="NCBI Taxonomy" id="13708"/>
    <lineage>
        <taxon>Eukaryota</taxon>
        <taxon>Viridiplantae</taxon>
        <taxon>Streptophyta</taxon>
        <taxon>Embryophyta</taxon>
        <taxon>Tracheophyta</taxon>
        <taxon>Spermatophyta</taxon>
        <taxon>Magnoliopsida</taxon>
        <taxon>eudicotyledons</taxon>
        <taxon>Gunneridae</taxon>
        <taxon>Pentapetalae</taxon>
        <taxon>asterids</taxon>
        <taxon>campanulids</taxon>
        <taxon>Asterales</taxon>
        <taxon>Asteraceae</taxon>
        <taxon>Asteroideae</taxon>
        <taxon>Heliantheae alliance</taxon>
        <taxon>Tageteae</taxon>
        <taxon>Tagetes</taxon>
    </lineage>
</organism>
<dbReference type="PRINTS" id="PR00385">
    <property type="entry name" value="P450"/>
</dbReference>
<dbReference type="InterPro" id="IPR017972">
    <property type="entry name" value="Cyt_P450_CS"/>
</dbReference>
<dbReference type="SUPFAM" id="SSF48264">
    <property type="entry name" value="Cytochrome P450"/>
    <property type="match status" value="1"/>
</dbReference>
<dbReference type="InterPro" id="IPR002401">
    <property type="entry name" value="Cyt_P450_E_grp-I"/>
</dbReference>
<dbReference type="GO" id="GO:0020037">
    <property type="term" value="F:heme binding"/>
    <property type="evidence" value="ECO:0007669"/>
    <property type="project" value="InterPro"/>
</dbReference>
<dbReference type="CDD" id="cd20654">
    <property type="entry name" value="CYP82"/>
    <property type="match status" value="1"/>
</dbReference>
<evidence type="ECO:0000256" key="7">
    <source>
        <dbReference type="PIRSR" id="PIRSR602401-1"/>
    </source>
</evidence>
<dbReference type="AlphaFoldDB" id="A0AAD8P073"/>
<dbReference type="FunFam" id="1.10.630.10:FF:000026">
    <property type="entry name" value="Cytochrome P450 82C4"/>
    <property type="match status" value="1"/>
</dbReference>
<dbReference type="PANTHER" id="PTHR47947">
    <property type="entry name" value="CYTOCHROME P450 82C3-RELATED"/>
    <property type="match status" value="1"/>
</dbReference>
<keyword evidence="6 8" id="KW-0503">Monooxygenase</keyword>
<keyword evidence="3 7" id="KW-0479">Metal-binding</keyword>
<dbReference type="InterPro" id="IPR001128">
    <property type="entry name" value="Cyt_P450"/>
</dbReference>
<name>A0AAD8P073_TARER</name>
<evidence type="ECO:0000313" key="10">
    <source>
        <dbReference type="Proteomes" id="UP001229421"/>
    </source>
</evidence>
<keyword evidence="4 8" id="KW-0560">Oxidoreductase</keyword>
<evidence type="ECO:0000256" key="1">
    <source>
        <dbReference type="ARBA" id="ARBA00001971"/>
    </source>
</evidence>
<dbReference type="Gene3D" id="1.10.630.10">
    <property type="entry name" value="Cytochrome P450"/>
    <property type="match status" value="1"/>
</dbReference>
<proteinExistence type="inferred from homology"/>
<sequence>MNYSLEWALLCLSTLLIFYVIRRSKRKSTKNEAPEADGAWPIFGHLYILGRGHQLLHRTLGAMADKHGPAFNIRLGTRRALVVSSWEVAKECFTVNDKAVSSRPHTAAVKHMSYNGAMLSFAPYSPFWREMRKIVILELLSNCRIEMMKDVRSLEINFGIKELFRRWDENSKQPVVVALDKWLEQMMLSMIVMMVAGKRYLGDGCDGEEAERCHKAIIEFFRLSGVFVVSDVIPSLRWLDLPGYEKQMKKTAKYFDIVLGGWLDEHRQKRKLDLERNRDGVKDFIDVLLSLEDEGKLSNMEHDSDTIIKATCLALILGGSDTTSVTLTWAISLLLNHPNVLKKLQHELDVHVGKERQVEESDIENLVYLQAVIKETLRLCPPGTLLVPREAQEDCTIAGYNVKVGTRLIINAWKLHRDASIWNDPYKYKPERFMGLDHEQVDVTGQKFFLLPFGSGRRSCPATTFSIHVLHLTLARLVHSFDLVQPEGLLVDMTEGPGLSTPKKKPLEVLLTPRLLSSVYGC</sequence>
<accession>A0AAD8P073</accession>
<comment type="similarity">
    <text evidence="8">Belongs to the cytochrome P450 family.</text>
</comment>
<dbReference type="EMBL" id="JAUHHV010000004">
    <property type="protein sequence ID" value="KAK1427367.1"/>
    <property type="molecule type" value="Genomic_DNA"/>
</dbReference>
<evidence type="ECO:0000313" key="9">
    <source>
        <dbReference type="EMBL" id="KAK1427367.1"/>
    </source>
</evidence>
<evidence type="ECO:0008006" key="11">
    <source>
        <dbReference type="Google" id="ProtNLM"/>
    </source>
</evidence>
<comment type="caution">
    <text evidence="9">The sequence shown here is derived from an EMBL/GenBank/DDBJ whole genome shotgun (WGS) entry which is preliminary data.</text>
</comment>
<evidence type="ECO:0000256" key="8">
    <source>
        <dbReference type="RuleBase" id="RU000461"/>
    </source>
</evidence>
<gene>
    <name evidence="9" type="ORF">QVD17_16050</name>
</gene>
<evidence type="ECO:0000256" key="2">
    <source>
        <dbReference type="ARBA" id="ARBA00022617"/>
    </source>
</evidence>
<comment type="cofactor">
    <cofactor evidence="1 7">
        <name>heme</name>
        <dbReference type="ChEBI" id="CHEBI:30413"/>
    </cofactor>
</comment>
<dbReference type="PROSITE" id="PS00086">
    <property type="entry name" value="CYTOCHROME_P450"/>
    <property type="match status" value="1"/>
</dbReference>
<dbReference type="InterPro" id="IPR036396">
    <property type="entry name" value="Cyt_P450_sf"/>
</dbReference>
<dbReference type="PANTHER" id="PTHR47947:SF19">
    <property type="entry name" value="CYTOCHROME P450 82C3-RELATED"/>
    <property type="match status" value="1"/>
</dbReference>
<protein>
    <recommendedName>
        <fullName evidence="11">Cytochrome P450</fullName>
    </recommendedName>
</protein>
<keyword evidence="10" id="KW-1185">Reference proteome</keyword>
<dbReference type="GO" id="GO:0016705">
    <property type="term" value="F:oxidoreductase activity, acting on paired donors, with incorporation or reduction of molecular oxygen"/>
    <property type="evidence" value="ECO:0007669"/>
    <property type="project" value="InterPro"/>
</dbReference>
<evidence type="ECO:0000256" key="4">
    <source>
        <dbReference type="ARBA" id="ARBA00023002"/>
    </source>
</evidence>
<keyword evidence="5 7" id="KW-0408">Iron</keyword>
<evidence type="ECO:0000256" key="5">
    <source>
        <dbReference type="ARBA" id="ARBA00023004"/>
    </source>
</evidence>
<feature type="binding site" description="axial binding residue" evidence="7">
    <location>
        <position position="460"/>
    </location>
    <ligand>
        <name>heme</name>
        <dbReference type="ChEBI" id="CHEBI:30413"/>
    </ligand>
    <ligandPart>
        <name>Fe</name>
        <dbReference type="ChEBI" id="CHEBI:18248"/>
    </ligandPart>
</feature>
<dbReference type="GO" id="GO:0005506">
    <property type="term" value="F:iron ion binding"/>
    <property type="evidence" value="ECO:0007669"/>
    <property type="project" value="InterPro"/>
</dbReference>
<evidence type="ECO:0000256" key="6">
    <source>
        <dbReference type="ARBA" id="ARBA00023033"/>
    </source>
</evidence>